<protein>
    <submittedName>
        <fullName evidence="1">Uncharacterized protein</fullName>
    </submittedName>
</protein>
<sequence>MSVFNAPIRMPDIGIGDRKVRLLCDRCRALDIVFLNLLRTKFLVCLYGNAKRISCSLLFNFAYSACSCKIRCIHDATPFRAPCRKLLLYPHFSSSNWER</sequence>
<accession>A0A0V0J748</accession>
<organism evidence="1">
    <name type="scientific">Schistocephalus solidus</name>
    <name type="common">Tapeworm</name>
    <dbReference type="NCBI Taxonomy" id="70667"/>
    <lineage>
        <taxon>Eukaryota</taxon>
        <taxon>Metazoa</taxon>
        <taxon>Spiralia</taxon>
        <taxon>Lophotrochozoa</taxon>
        <taxon>Platyhelminthes</taxon>
        <taxon>Cestoda</taxon>
        <taxon>Eucestoda</taxon>
        <taxon>Diphyllobothriidea</taxon>
        <taxon>Diphyllobothriidae</taxon>
        <taxon>Schistocephalus</taxon>
    </lineage>
</organism>
<dbReference type="EMBL" id="GEEE01014300">
    <property type="protein sequence ID" value="JAP48925.1"/>
    <property type="molecule type" value="Transcribed_RNA"/>
</dbReference>
<dbReference type="EMBL" id="GEEE01001716">
    <property type="protein sequence ID" value="JAP61509.1"/>
    <property type="molecule type" value="Transcribed_RNA"/>
</dbReference>
<dbReference type="AlphaFoldDB" id="A0A0V0J748"/>
<gene>
    <name evidence="1" type="ORF">TR88131</name>
</gene>
<reference evidence="1" key="1">
    <citation type="submission" date="2016-01" db="EMBL/GenBank/DDBJ databases">
        <title>Reference transcriptome for the parasite Schistocephalus solidus: insights into the molecular evolution of parasitism.</title>
        <authorList>
            <person name="Hebert F.O."/>
            <person name="Grambauer S."/>
            <person name="Barber I."/>
            <person name="Landry C.R."/>
            <person name="Aubin-Horth N."/>
        </authorList>
    </citation>
    <scope>NUCLEOTIDE SEQUENCE</scope>
</reference>
<name>A0A0V0J748_SCHSO</name>
<proteinExistence type="predicted"/>
<evidence type="ECO:0000313" key="1">
    <source>
        <dbReference type="EMBL" id="JAP61509.1"/>
    </source>
</evidence>